<sequence length="114" mass="13217">MMRGCFVFDCSTHKPTDYRSSDEENGRDSSCGRQKDKKGNEGTKGPGMRNQRNEWNDRLICGEVQKYRHVTRTTAQTDNRRSTRNSPRNETASENGIEKTKEWKENSGVVRSWK</sequence>
<keyword evidence="3" id="KW-1185">Reference proteome</keyword>
<dbReference type="EMBL" id="LIAE01010199">
    <property type="protein sequence ID" value="PAV65684.1"/>
    <property type="molecule type" value="Genomic_DNA"/>
</dbReference>
<feature type="compositionally biased region" description="Basic and acidic residues" evidence="1">
    <location>
        <begin position="96"/>
        <end position="105"/>
    </location>
</feature>
<feature type="compositionally biased region" description="Basic and acidic residues" evidence="1">
    <location>
        <begin position="11"/>
        <end position="27"/>
    </location>
</feature>
<proteinExistence type="predicted"/>
<evidence type="ECO:0000313" key="3">
    <source>
        <dbReference type="Proteomes" id="UP000218231"/>
    </source>
</evidence>
<dbReference type="OrthoDB" id="4748970at2759"/>
<reference evidence="2 3" key="1">
    <citation type="journal article" date="2017" name="Curr. Biol.">
        <title>Genome architecture and evolution of a unichromosomal asexual nematode.</title>
        <authorList>
            <person name="Fradin H."/>
            <person name="Zegar C."/>
            <person name="Gutwein M."/>
            <person name="Lucas J."/>
            <person name="Kovtun M."/>
            <person name="Corcoran D."/>
            <person name="Baugh L.R."/>
            <person name="Kiontke K."/>
            <person name="Gunsalus K."/>
            <person name="Fitch D.H."/>
            <person name="Piano F."/>
        </authorList>
    </citation>
    <scope>NUCLEOTIDE SEQUENCE [LARGE SCALE GENOMIC DNA]</scope>
    <source>
        <strain evidence="2">PF1309</strain>
    </source>
</reference>
<comment type="caution">
    <text evidence="2">The sequence shown here is derived from an EMBL/GenBank/DDBJ whole genome shotgun (WGS) entry which is preliminary data.</text>
</comment>
<feature type="region of interest" description="Disordered" evidence="1">
    <location>
        <begin position="11"/>
        <end position="114"/>
    </location>
</feature>
<feature type="compositionally biased region" description="Polar residues" evidence="1">
    <location>
        <begin position="84"/>
        <end position="94"/>
    </location>
</feature>
<gene>
    <name evidence="2" type="ORF">WR25_17207</name>
</gene>
<accession>A0A2A2JVH8</accession>
<dbReference type="Proteomes" id="UP000218231">
    <property type="component" value="Unassembled WGS sequence"/>
</dbReference>
<name>A0A2A2JVH8_9BILA</name>
<dbReference type="AlphaFoldDB" id="A0A2A2JVH8"/>
<organism evidence="2 3">
    <name type="scientific">Diploscapter pachys</name>
    <dbReference type="NCBI Taxonomy" id="2018661"/>
    <lineage>
        <taxon>Eukaryota</taxon>
        <taxon>Metazoa</taxon>
        <taxon>Ecdysozoa</taxon>
        <taxon>Nematoda</taxon>
        <taxon>Chromadorea</taxon>
        <taxon>Rhabditida</taxon>
        <taxon>Rhabditina</taxon>
        <taxon>Rhabditomorpha</taxon>
        <taxon>Rhabditoidea</taxon>
        <taxon>Rhabditidae</taxon>
        <taxon>Diploscapter</taxon>
    </lineage>
</organism>
<evidence type="ECO:0000313" key="2">
    <source>
        <dbReference type="EMBL" id="PAV65684.1"/>
    </source>
</evidence>
<protein>
    <submittedName>
        <fullName evidence="2">Uncharacterized protein</fullName>
    </submittedName>
</protein>
<evidence type="ECO:0000256" key="1">
    <source>
        <dbReference type="SAM" id="MobiDB-lite"/>
    </source>
</evidence>